<evidence type="ECO:0000256" key="2">
    <source>
        <dbReference type="ARBA" id="ARBA00023125"/>
    </source>
</evidence>
<keyword evidence="1" id="KW-0805">Transcription regulation</keyword>
<organism evidence="6 7">
    <name type="scientific">Streptosporangium saharense</name>
    <dbReference type="NCBI Taxonomy" id="1706840"/>
    <lineage>
        <taxon>Bacteria</taxon>
        <taxon>Bacillati</taxon>
        <taxon>Actinomycetota</taxon>
        <taxon>Actinomycetes</taxon>
        <taxon>Streptosporangiales</taxon>
        <taxon>Streptosporangiaceae</taxon>
        <taxon>Streptosporangium</taxon>
    </lineage>
</organism>
<dbReference type="Proteomes" id="UP000552644">
    <property type="component" value="Unassembled WGS sequence"/>
</dbReference>
<feature type="domain" description="HTH tetR-type" evidence="5">
    <location>
        <begin position="5"/>
        <end position="65"/>
    </location>
</feature>
<dbReference type="SUPFAM" id="SSF46689">
    <property type="entry name" value="Homeodomain-like"/>
    <property type="match status" value="1"/>
</dbReference>
<dbReference type="PANTHER" id="PTHR30055:SF234">
    <property type="entry name" value="HTH-TYPE TRANSCRIPTIONAL REGULATOR BETI"/>
    <property type="match status" value="1"/>
</dbReference>
<keyword evidence="3" id="KW-0804">Transcription</keyword>
<keyword evidence="2 4" id="KW-0238">DNA-binding</keyword>
<dbReference type="Gene3D" id="1.10.357.10">
    <property type="entry name" value="Tetracycline Repressor, domain 2"/>
    <property type="match status" value="1"/>
</dbReference>
<name>A0A7W7QHE6_9ACTN</name>
<dbReference type="PROSITE" id="PS50977">
    <property type="entry name" value="HTH_TETR_2"/>
    <property type="match status" value="1"/>
</dbReference>
<accession>A0A7W7QHE6</accession>
<evidence type="ECO:0000313" key="6">
    <source>
        <dbReference type="EMBL" id="MBB4913655.1"/>
    </source>
</evidence>
<dbReference type="GO" id="GO:0003700">
    <property type="term" value="F:DNA-binding transcription factor activity"/>
    <property type="evidence" value="ECO:0007669"/>
    <property type="project" value="TreeGrafter"/>
</dbReference>
<dbReference type="PANTHER" id="PTHR30055">
    <property type="entry name" value="HTH-TYPE TRANSCRIPTIONAL REGULATOR RUTR"/>
    <property type="match status" value="1"/>
</dbReference>
<dbReference type="PRINTS" id="PR00455">
    <property type="entry name" value="HTHTETR"/>
</dbReference>
<feature type="DNA-binding region" description="H-T-H motif" evidence="4">
    <location>
        <begin position="28"/>
        <end position="47"/>
    </location>
</feature>
<protein>
    <submittedName>
        <fullName evidence="6">AcrR family transcriptional regulator</fullName>
    </submittedName>
</protein>
<dbReference type="GO" id="GO:0000976">
    <property type="term" value="F:transcription cis-regulatory region binding"/>
    <property type="evidence" value="ECO:0007669"/>
    <property type="project" value="TreeGrafter"/>
</dbReference>
<keyword evidence="7" id="KW-1185">Reference proteome</keyword>
<dbReference type="InterPro" id="IPR009057">
    <property type="entry name" value="Homeodomain-like_sf"/>
</dbReference>
<proteinExistence type="predicted"/>
<reference evidence="6 7" key="1">
    <citation type="submission" date="2020-08" db="EMBL/GenBank/DDBJ databases">
        <title>Genomic Encyclopedia of Type Strains, Phase III (KMG-III): the genomes of soil and plant-associated and newly described type strains.</title>
        <authorList>
            <person name="Whitman W."/>
        </authorList>
    </citation>
    <scope>NUCLEOTIDE SEQUENCE [LARGE SCALE GENOMIC DNA]</scope>
    <source>
        <strain evidence="6 7">CECT 8840</strain>
    </source>
</reference>
<evidence type="ECO:0000256" key="3">
    <source>
        <dbReference type="ARBA" id="ARBA00023163"/>
    </source>
</evidence>
<sequence length="212" mass="22596">MVRPSVETSVILDAAAQVIAEQGFGGVRMGEVAARAGVAKGVLYLRFADKNALLRAVVDREVVLTARRSIELVEADDQGGSFSRLYVHAVTALYSRPALLRLYQEPSAPLQELARDGERLRARELLGAEFIRALQAEGVVTADLDADVLVANLTLWNQALAAQAPTVGADALILGMGALLARAVDTGTGDTTAGKRVFVAFAEALIAERERR</sequence>
<evidence type="ECO:0000256" key="1">
    <source>
        <dbReference type="ARBA" id="ARBA00023015"/>
    </source>
</evidence>
<dbReference type="Pfam" id="PF00440">
    <property type="entry name" value="TetR_N"/>
    <property type="match status" value="1"/>
</dbReference>
<evidence type="ECO:0000313" key="7">
    <source>
        <dbReference type="Proteomes" id="UP000552644"/>
    </source>
</evidence>
<gene>
    <name evidence="6" type="ORF">FHS44_000727</name>
</gene>
<evidence type="ECO:0000259" key="5">
    <source>
        <dbReference type="PROSITE" id="PS50977"/>
    </source>
</evidence>
<comment type="caution">
    <text evidence="6">The sequence shown here is derived from an EMBL/GenBank/DDBJ whole genome shotgun (WGS) entry which is preliminary data.</text>
</comment>
<dbReference type="AlphaFoldDB" id="A0A7W7QHE6"/>
<evidence type="ECO:0000256" key="4">
    <source>
        <dbReference type="PROSITE-ProRule" id="PRU00335"/>
    </source>
</evidence>
<dbReference type="RefSeq" id="WP_184712404.1">
    <property type="nucleotide sequence ID" value="NZ_JACHJP010000001.1"/>
</dbReference>
<dbReference type="InterPro" id="IPR050109">
    <property type="entry name" value="HTH-type_TetR-like_transc_reg"/>
</dbReference>
<dbReference type="InterPro" id="IPR001647">
    <property type="entry name" value="HTH_TetR"/>
</dbReference>
<dbReference type="EMBL" id="JACHJP010000001">
    <property type="protein sequence ID" value="MBB4913655.1"/>
    <property type="molecule type" value="Genomic_DNA"/>
</dbReference>